<evidence type="ECO:0000313" key="4">
    <source>
        <dbReference type="Proteomes" id="UP000199501"/>
    </source>
</evidence>
<name>A0A1G6LLU0_9PSEU</name>
<dbReference type="RefSeq" id="WP_091448927.1">
    <property type="nucleotide sequence ID" value="NZ_FMZZ01000002.1"/>
</dbReference>
<sequence length="166" mass="16281">MRLGVKGTALFALCLSALLGCGSSPGAGDPPCTAIGSPAAISLDISPETAPAISAATPPPTGQLTACWGGECRTAQLDLRAATSAGATTCVDENCSAQMTPTGGLAGFVELPDLPKDTPVAVTLALGGAEHRVEVVPRATFPNGPECGEGGPQARLTLNQGGLSAG</sequence>
<dbReference type="OrthoDB" id="3828886at2"/>
<feature type="chain" id="PRO_5038706433" evidence="2">
    <location>
        <begin position="28"/>
        <end position="166"/>
    </location>
</feature>
<feature type="compositionally biased region" description="Polar residues" evidence="1">
    <location>
        <begin position="156"/>
        <end position="166"/>
    </location>
</feature>
<gene>
    <name evidence="3" type="ORF">SAMN05216174_102135</name>
</gene>
<dbReference type="AlphaFoldDB" id="A0A1G6LLU0"/>
<dbReference type="EMBL" id="FMZZ01000002">
    <property type="protein sequence ID" value="SDC44084.1"/>
    <property type="molecule type" value="Genomic_DNA"/>
</dbReference>
<evidence type="ECO:0000256" key="2">
    <source>
        <dbReference type="SAM" id="SignalP"/>
    </source>
</evidence>
<evidence type="ECO:0000313" key="3">
    <source>
        <dbReference type="EMBL" id="SDC44084.1"/>
    </source>
</evidence>
<dbReference type="STRING" id="1271860.SAMN05216174_102135"/>
<accession>A0A1G6LLU0</accession>
<organism evidence="3 4">
    <name type="scientific">Actinokineospora iranica</name>
    <dbReference type="NCBI Taxonomy" id="1271860"/>
    <lineage>
        <taxon>Bacteria</taxon>
        <taxon>Bacillati</taxon>
        <taxon>Actinomycetota</taxon>
        <taxon>Actinomycetes</taxon>
        <taxon>Pseudonocardiales</taxon>
        <taxon>Pseudonocardiaceae</taxon>
        <taxon>Actinokineospora</taxon>
    </lineage>
</organism>
<evidence type="ECO:0000256" key="1">
    <source>
        <dbReference type="SAM" id="MobiDB-lite"/>
    </source>
</evidence>
<keyword evidence="4" id="KW-1185">Reference proteome</keyword>
<reference evidence="4" key="1">
    <citation type="submission" date="2016-10" db="EMBL/GenBank/DDBJ databases">
        <authorList>
            <person name="Varghese N."/>
            <person name="Submissions S."/>
        </authorList>
    </citation>
    <scope>NUCLEOTIDE SEQUENCE [LARGE SCALE GENOMIC DNA]</scope>
    <source>
        <strain evidence="4">IBRC-M 10403</strain>
    </source>
</reference>
<dbReference type="PROSITE" id="PS51257">
    <property type="entry name" value="PROKAR_LIPOPROTEIN"/>
    <property type="match status" value="1"/>
</dbReference>
<protein>
    <submittedName>
        <fullName evidence="3">Uncharacterized protein</fullName>
    </submittedName>
</protein>
<feature type="region of interest" description="Disordered" evidence="1">
    <location>
        <begin position="143"/>
        <end position="166"/>
    </location>
</feature>
<dbReference type="Proteomes" id="UP000199501">
    <property type="component" value="Unassembled WGS sequence"/>
</dbReference>
<proteinExistence type="predicted"/>
<keyword evidence="2" id="KW-0732">Signal</keyword>
<feature type="signal peptide" evidence="2">
    <location>
        <begin position="1"/>
        <end position="27"/>
    </location>
</feature>